<evidence type="ECO:0000313" key="1">
    <source>
        <dbReference type="EMBL" id="JAH78322.1"/>
    </source>
</evidence>
<reference evidence="1" key="2">
    <citation type="journal article" date="2015" name="Fish Shellfish Immunol.">
        <title>Early steps in the European eel (Anguilla anguilla)-Vibrio vulnificus interaction in the gills: Role of the RtxA13 toxin.</title>
        <authorList>
            <person name="Callol A."/>
            <person name="Pajuelo D."/>
            <person name="Ebbesson L."/>
            <person name="Teles M."/>
            <person name="MacKenzie S."/>
            <person name="Amaro C."/>
        </authorList>
    </citation>
    <scope>NUCLEOTIDE SEQUENCE</scope>
</reference>
<accession>A0A0E9VJU7</accession>
<dbReference type="AlphaFoldDB" id="A0A0E9VJU7"/>
<sequence>MKTNVVLTLGHRITDLSGTLPYLEVKYDLK</sequence>
<organism evidence="1">
    <name type="scientific">Anguilla anguilla</name>
    <name type="common">European freshwater eel</name>
    <name type="synonym">Muraena anguilla</name>
    <dbReference type="NCBI Taxonomy" id="7936"/>
    <lineage>
        <taxon>Eukaryota</taxon>
        <taxon>Metazoa</taxon>
        <taxon>Chordata</taxon>
        <taxon>Craniata</taxon>
        <taxon>Vertebrata</taxon>
        <taxon>Euteleostomi</taxon>
        <taxon>Actinopterygii</taxon>
        <taxon>Neopterygii</taxon>
        <taxon>Teleostei</taxon>
        <taxon>Anguilliformes</taxon>
        <taxon>Anguillidae</taxon>
        <taxon>Anguilla</taxon>
    </lineage>
</organism>
<dbReference type="EMBL" id="GBXM01030255">
    <property type="protein sequence ID" value="JAH78322.1"/>
    <property type="molecule type" value="Transcribed_RNA"/>
</dbReference>
<proteinExistence type="predicted"/>
<name>A0A0E9VJU7_ANGAN</name>
<protein>
    <submittedName>
        <fullName evidence="1">Uncharacterized protein</fullName>
    </submittedName>
</protein>
<reference evidence="1" key="1">
    <citation type="submission" date="2014-11" db="EMBL/GenBank/DDBJ databases">
        <authorList>
            <person name="Amaro Gonzalez C."/>
        </authorList>
    </citation>
    <scope>NUCLEOTIDE SEQUENCE</scope>
</reference>